<evidence type="ECO:0000313" key="19">
    <source>
        <dbReference type="RefSeq" id="XP_029653435.1"/>
    </source>
</evidence>
<reference evidence="19" key="1">
    <citation type="submission" date="2025-08" db="UniProtKB">
        <authorList>
            <consortium name="RefSeq"/>
        </authorList>
    </citation>
    <scope>IDENTIFICATION</scope>
</reference>
<dbReference type="NCBIfam" id="TIGR01216">
    <property type="entry name" value="ATP_synt_epsi"/>
    <property type="match status" value="1"/>
</dbReference>
<keyword evidence="18" id="KW-1185">Reference proteome</keyword>
<comment type="subcellular location">
    <subcellularLocation>
        <location evidence="1">Mitochondrion inner membrane</location>
    </subcellularLocation>
</comment>
<proteinExistence type="inferred from homology"/>
<evidence type="ECO:0000256" key="9">
    <source>
        <dbReference type="ARBA" id="ARBA00023128"/>
    </source>
</evidence>
<dbReference type="GO" id="GO:0005743">
    <property type="term" value="C:mitochondrial inner membrane"/>
    <property type="evidence" value="ECO:0007669"/>
    <property type="project" value="UniProtKB-SubCell"/>
</dbReference>
<dbReference type="InterPro" id="IPR020546">
    <property type="entry name" value="ATP_synth_F1_dsu/esu_N"/>
</dbReference>
<evidence type="ECO:0000256" key="10">
    <source>
        <dbReference type="ARBA" id="ARBA00023136"/>
    </source>
</evidence>
<dbReference type="GO" id="GO:0046933">
    <property type="term" value="F:proton-transporting ATP synthase activity, rotational mechanism"/>
    <property type="evidence" value="ECO:0007669"/>
    <property type="project" value="InterPro"/>
</dbReference>
<dbReference type="PANTHER" id="PTHR13822:SF7">
    <property type="entry name" value="ATP SYNTHASE SUBUNIT DELTA, MITOCHONDRIAL"/>
    <property type="match status" value="1"/>
</dbReference>
<evidence type="ECO:0000256" key="15">
    <source>
        <dbReference type="ARBA" id="ARBA00056834"/>
    </source>
</evidence>
<dbReference type="Proteomes" id="UP000515154">
    <property type="component" value="Linkage group LG30"/>
</dbReference>
<dbReference type="SUPFAM" id="SSF51344">
    <property type="entry name" value="Epsilon subunit of F1F0-ATP synthase N-terminal domain"/>
    <property type="match status" value="1"/>
</dbReference>
<dbReference type="AlphaFoldDB" id="A0A6P7TU60"/>
<dbReference type="HAMAP" id="MF_00530">
    <property type="entry name" value="ATP_synth_epsil_bac"/>
    <property type="match status" value="1"/>
</dbReference>
<dbReference type="SUPFAM" id="SSF46604">
    <property type="entry name" value="Epsilon subunit of F1F0-ATP synthase C-terminal domain"/>
    <property type="match status" value="1"/>
</dbReference>
<evidence type="ECO:0000256" key="11">
    <source>
        <dbReference type="ARBA" id="ARBA00023196"/>
    </source>
</evidence>
<keyword evidence="4" id="KW-0375">Hydrogen ion transport</keyword>
<comment type="function">
    <text evidence="15">Subunit delta, of the mitochondrial membrane ATP synthase complex (F(1)F(0) ATP synthase or Complex V) that produces ATP from ADP in the presence of a proton gradient across the membrane which is generated by electron transport complexes of the respiratory chain. ATP synthase complex consist of a soluble F(1) head domain - the catalytic core - and a membrane F(1) domain - the membrane proton channel. These two domains are linked by a central stalk rotating inside the F(1) region and a stationary peripheral stalk. During catalysis, ATP synthesis in the catalytic domain of F(1) is coupled via a rotary mechanism of the central stalk subunits to proton translocation. In vivo, can only synthesize ATP although its ATP hydrolase activity can be activated artificially in vitro. With the central stalk subunit gamma, is essential for the biogenesis of F(1) catalytic part of the ATP synthase complex namely in the formation of F1 assembly intermediate.</text>
</comment>
<dbReference type="FunFam" id="2.60.15.10:FF:000004">
    <property type="entry name" value="ATP synthase subunit delta, mitochondrial"/>
    <property type="match status" value="1"/>
</dbReference>
<keyword evidence="3" id="KW-0813">Transport</keyword>
<dbReference type="InterPro" id="IPR048937">
    <property type="entry name" value="ATPD_C_metazoa"/>
</dbReference>
<keyword evidence="12" id="KW-0066">ATP synthesis</keyword>
<keyword evidence="5" id="KW-0999">Mitochondrion inner membrane</keyword>
<accession>A0A6P7TU60</accession>
<dbReference type="Pfam" id="PF02823">
    <property type="entry name" value="ATP-synt_DE_N"/>
    <property type="match status" value="1"/>
</dbReference>
<keyword evidence="6" id="KW-0809">Transit peptide</keyword>
<evidence type="ECO:0000256" key="5">
    <source>
        <dbReference type="ARBA" id="ARBA00022792"/>
    </source>
</evidence>
<gene>
    <name evidence="19" type="primary">LOC115226569</name>
</gene>
<dbReference type="InterPro" id="IPR036794">
    <property type="entry name" value="ATP_F1_dsu/esu_C_sf"/>
</dbReference>
<dbReference type="PANTHER" id="PTHR13822">
    <property type="entry name" value="ATP SYNTHASE DELTA/EPSILON CHAIN"/>
    <property type="match status" value="1"/>
</dbReference>
<dbReference type="GO" id="GO:0045259">
    <property type="term" value="C:proton-transporting ATP synthase complex"/>
    <property type="evidence" value="ECO:0007669"/>
    <property type="project" value="UniProtKB-KW"/>
</dbReference>
<dbReference type="CDD" id="cd12152">
    <property type="entry name" value="F1-ATPase_delta"/>
    <property type="match status" value="1"/>
</dbReference>
<dbReference type="KEGG" id="osn:115226569"/>
<evidence type="ECO:0000256" key="7">
    <source>
        <dbReference type="ARBA" id="ARBA00022990"/>
    </source>
</evidence>
<evidence type="ECO:0000256" key="3">
    <source>
        <dbReference type="ARBA" id="ARBA00022448"/>
    </source>
</evidence>
<evidence type="ECO:0000256" key="17">
    <source>
        <dbReference type="ARBA" id="ARBA00070799"/>
    </source>
</evidence>
<comment type="similarity">
    <text evidence="2">Belongs to the ATPase epsilon chain family.</text>
</comment>
<evidence type="ECO:0000256" key="13">
    <source>
        <dbReference type="ARBA" id="ARBA00031669"/>
    </source>
</evidence>
<evidence type="ECO:0000256" key="8">
    <source>
        <dbReference type="ARBA" id="ARBA00023065"/>
    </source>
</evidence>
<comment type="subunit">
    <text evidence="16">Component of the ATP synthase complex composed at least of ATP5F1A/subunit alpha, ATP5F1B/subunit beta, ATP5MC1/subunit c (homooctomer), MT-ATP6/subunit a, MT-ATP8/subunit 8, ATP5ME/subunit e, ATP5MF/subunit f, ATP5MG/subunit g, ATP5MK/subunit k, ATP5MJ/subunit j, ATP5F1C/subunit gamma, ATP5F1D/subunit delta, ATP5F1E/subunit epsilon, ATP5PF/subunit F6, ATP5PB/subunit b, ATP5PD/subunit d, ATP5PO/subunit OSCP. ATP synthase complex consists of a soluble F(1) head domain (subunits alpha(3) and beta(3)) - the catalytic core - and a membrane F(0) domain - the membrane proton channel (subunits c, a, 8, e, f, g, k and j). These two domains are linked by a central stalk (subunits gamma, delta, and epsilon) rotating inside the F1 region and a stationary peripheral stalk (subunits F6, b, d, and OSCP). Component of a complex composed at least by ATPIF1, ATP5F1A, ATP5F1B, ATP5F1C AND ATP5F1E.</text>
</comment>
<dbReference type="Gene3D" id="1.20.5.440">
    <property type="entry name" value="ATP synthase delta/epsilon subunit, C-terminal domain"/>
    <property type="match status" value="1"/>
</dbReference>
<dbReference type="RefSeq" id="XP_029653435.1">
    <property type="nucleotide sequence ID" value="XM_029797575.2"/>
</dbReference>
<evidence type="ECO:0000256" key="14">
    <source>
        <dbReference type="ARBA" id="ARBA00032372"/>
    </source>
</evidence>
<keyword evidence="11" id="KW-0139">CF(1)</keyword>
<organism evidence="18 19">
    <name type="scientific">Octopus sinensis</name>
    <name type="common">East Asian common octopus</name>
    <dbReference type="NCBI Taxonomy" id="2607531"/>
    <lineage>
        <taxon>Eukaryota</taxon>
        <taxon>Metazoa</taxon>
        <taxon>Spiralia</taxon>
        <taxon>Lophotrochozoa</taxon>
        <taxon>Mollusca</taxon>
        <taxon>Cephalopoda</taxon>
        <taxon>Coleoidea</taxon>
        <taxon>Octopodiformes</taxon>
        <taxon>Octopoda</taxon>
        <taxon>Incirrata</taxon>
        <taxon>Octopodidae</taxon>
        <taxon>Octopus</taxon>
    </lineage>
</organism>
<dbReference type="Pfam" id="PF21335">
    <property type="entry name" value="ATPD_C_metazoa"/>
    <property type="match status" value="1"/>
</dbReference>
<dbReference type="InterPro" id="IPR001469">
    <property type="entry name" value="ATP_synth_F1_dsu/esu"/>
</dbReference>
<keyword evidence="7" id="KW-0007">Acetylation</keyword>
<dbReference type="FunFam" id="1.20.5.440:FF:000002">
    <property type="entry name" value="ATP synthase subunit delta, mitochondrial"/>
    <property type="match status" value="1"/>
</dbReference>
<protein>
    <recommendedName>
        <fullName evidence="17">ATP synthase F(1) complex subunit delta, mitochondrial</fullName>
    </recommendedName>
    <alternativeName>
        <fullName evidence="14">ATP synthase F1 subunit delta</fullName>
    </alternativeName>
    <alternativeName>
        <fullName evidence="13">F-ATPase delta subunit</fullName>
    </alternativeName>
</protein>
<sequence length="165" mass="17543">MALTRQLLSLGSALRHTSRLACYTLSSQPTRTYAEMAFTFASPGDVFYNKAKVNQVDVPSMSGSFGILPDHVPTLGVLKPGVVTVFEDDGAKRFFVSSGSITINDDSSVQILAEEAHPVESLDASAIRDGLAKAQQDMSAAGTEAAKAEAQIALECYEALQKALE</sequence>
<name>A0A6P7TU60_9MOLL</name>
<evidence type="ECO:0000256" key="12">
    <source>
        <dbReference type="ARBA" id="ARBA00023310"/>
    </source>
</evidence>
<evidence type="ECO:0000256" key="16">
    <source>
        <dbReference type="ARBA" id="ARBA00062932"/>
    </source>
</evidence>
<dbReference type="InterPro" id="IPR036771">
    <property type="entry name" value="ATPsynth_dsu/esu_N"/>
</dbReference>
<evidence type="ECO:0000256" key="2">
    <source>
        <dbReference type="ARBA" id="ARBA00005712"/>
    </source>
</evidence>
<keyword evidence="10" id="KW-0472">Membrane</keyword>
<keyword evidence="9" id="KW-0496">Mitochondrion</keyword>
<evidence type="ECO:0000256" key="6">
    <source>
        <dbReference type="ARBA" id="ARBA00022946"/>
    </source>
</evidence>
<dbReference type="Gene3D" id="2.60.15.10">
    <property type="entry name" value="F0F1 ATP synthase delta/epsilon subunit, N-terminal"/>
    <property type="match status" value="1"/>
</dbReference>
<evidence type="ECO:0000256" key="4">
    <source>
        <dbReference type="ARBA" id="ARBA00022781"/>
    </source>
</evidence>
<evidence type="ECO:0000313" key="18">
    <source>
        <dbReference type="Proteomes" id="UP000515154"/>
    </source>
</evidence>
<evidence type="ECO:0000256" key="1">
    <source>
        <dbReference type="ARBA" id="ARBA00004273"/>
    </source>
</evidence>
<keyword evidence="8" id="KW-0406">Ion transport</keyword>